<dbReference type="Pfam" id="PF13741">
    <property type="entry name" value="MRP-S25"/>
    <property type="match status" value="1"/>
</dbReference>
<evidence type="ECO:0000256" key="7">
    <source>
        <dbReference type="ARBA" id="ARBA00035421"/>
    </source>
</evidence>
<organism evidence="9 10">
    <name type="scientific">Hypholoma sublateritium (strain FD-334 SS-4)</name>
    <dbReference type="NCBI Taxonomy" id="945553"/>
    <lineage>
        <taxon>Eukaryota</taxon>
        <taxon>Fungi</taxon>
        <taxon>Dikarya</taxon>
        <taxon>Basidiomycota</taxon>
        <taxon>Agaricomycotina</taxon>
        <taxon>Agaricomycetes</taxon>
        <taxon>Agaricomycetidae</taxon>
        <taxon>Agaricales</taxon>
        <taxon>Agaricineae</taxon>
        <taxon>Strophariaceae</taxon>
        <taxon>Hypholoma</taxon>
    </lineage>
</organism>
<evidence type="ECO:0000256" key="6">
    <source>
        <dbReference type="ARBA" id="ARBA00035137"/>
    </source>
</evidence>
<keyword evidence="3" id="KW-0689">Ribosomal protein</keyword>
<comment type="similarity">
    <text evidence="2">Belongs to the mitochondrion-specific ribosomal protein mS23 family.</text>
</comment>
<evidence type="ECO:0000256" key="1">
    <source>
        <dbReference type="ARBA" id="ARBA00004173"/>
    </source>
</evidence>
<keyword evidence="4" id="KW-0496">Mitochondrion</keyword>
<proteinExistence type="inferred from homology"/>
<evidence type="ECO:0000313" key="10">
    <source>
        <dbReference type="Proteomes" id="UP000054270"/>
    </source>
</evidence>
<dbReference type="EMBL" id="KN817530">
    <property type="protein sequence ID" value="KJA25804.1"/>
    <property type="molecule type" value="Genomic_DNA"/>
</dbReference>
<keyword evidence="10" id="KW-1185">Reference proteome</keyword>
<comment type="subcellular location">
    <subcellularLocation>
        <location evidence="1">Mitochondrion</location>
    </subcellularLocation>
</comment>
<protein>
    <recommendedName>
        <fullName evidence="6">Small ribosomal subunit protein mS23</fullName>
    </recommendedName>
    <alternativeName>
        <fullName evidence="7">37S ribosomal protein S25, mitochondrial</fullName>
    </alternativeName>
</protein>
<feature type="region of interest" description="Disordered" evidence="8">
    <location>
        <begin position="255"/>
        <end position="306"/>
    </location>
</feature>
<gene>
    <name evidence="9" type="ORF">HYPSUDRAFT_134417</name>
</gene>
<keyword evidence="5" id="KW-0687">Ribonucleoprotein</keyword>
<dbReference type="GO" id="GO:0005763">
    <property type="term" value="C:mitochondrial small ribosomal subunit"/>
    <property type="evidence" value="ECO:0007669"/>
    <property type="project" value="InterPro"/>
</dbReference>
<dbReference type="STRING" id="945553.A0A0D2P4G3"/>
<dbReference type="PANTHER" id="PTHR37799">
    <property type="entry name" value="37S RIBOSOMAL PROTEIN S25, MITOCHONDRIAL"/>
    <property type="match status" value="1"/>
</dbReference>
<dbReference type="PANTHER" id="PTHR37799:SF1">
    <property type="entry name" value="SMALL RIBOSOMAL SUBUNIT PROTEIN MS23"/>
    <property type="match status" value="1"/>
</dbReference>
<dbReference type="GO" id="GO:0003735">
    <property type="term" value="F:structural constituent of ribosome"/>
    <property type="evidence" value="ECO:0007669"/>
    <property type="project" value="InterPro"/>
</dbReference>
<dbReference type="OMA" id="ENWKIWA"/>
<reference evidence="10" key="1">
    <citation type="submission" date="2014-04" db="EMBL/GenBank/DDBJ databases">
        <title>Evolutionary Origins and Diversification of the Mycorrhizal Mutualists.</title>
        <authorList>
            <consortium name="DOE Joint Genome Institute"/>
            <consortium name="Mycorrhizal Genomics Consortium"/>
            <person name="Kohler A."/>
            <person name="Kuo A."/>
            <person name="Nagy L.G."/>
            <person name="Floudas D."/>
            <person name="Copeland A."/>
            <person name="Barry K.W."/>
            <person name="Cichocki N."/>
            <person name="Veneault-Fourrey C."/>
            <person name="LaButti K."/>
            <person name="Lindquist E.A."/>
            <person name="Lipzen A."/>
            <person name="Lundell T."/>
            <person name="Morin E."/>
            <person name="Murat C."/>
            <person name="Riley R."/>
            <person name="Ohm R."/>
            <person name="Sun H."/>
            <person name="Tunlid A."/>
            <person name="Henrissat B."/>
            <person name="Grigoriev I.V."/>
            <person name="Hibbett D.S."/>
            <person name="Martin F."/>
        </authorList>
    </citation>
    <scope>NUCLEOTIDE SEQUENCE [LARGE SCALE GENOMIC DNA]</scope>
    <source>
        <strain evidence="10">FD-334 SS-4</strain>
    </source>
</reference>
<dbReference type="Proteomes" id="UP000054270">
    <property type="component" value="Unassembled WGS sequence"/>
</dbReference>
<evidence type="ECO:0000256" key="5">
    <source>
        <dbReference type="ARBA" id="ARBA00023274"/>
    </source>
</evidence>
<evidence type="ECO:0000256" key="2">
    <source>
        <dbReference type="ARBA" id="ARBA00009864"/>
    </source>
</evidence>
<dbReference type="AlphaFoldDB" id="A0A0D2P4G3"/>
<evidence type="ECO:0000256" key="8">
    <source>
        <dbReference type="SAM" id="MobiDB-lite"/>
    </source>
</evidence>
<name>A0A0D2P4G3_HYPSF</name>
<feature type="compositionally biased region" description="Pro residues" evidence="8">
    <location>
        <begin position="262"/>
        <end position="273"/>
    </location>
</feature>
<evidence type="ECO:0000256" key="4">
    <source>
        <dbReference type="ARBA" id="ARBA00023128"/>
    </source>
</evidence>
<evidence type="ECO:0000256" key="3">
    <source>
        <dbReference type="ARBA" id="ARBA00022980"/>
    </source>
</evidence>
<accession>A0A0D2P4G3</accession>
<dbReference type="OrthoDB" id="5542239at2759"/>
<dbReference type="InterPro" id="IPR016939">
    <property type="entry name" value="Ribosomal_mS23_fun"/>
</dbReference>
<feature type="compositionally biased region" description="Low complexity" evidence="8">
    <location>
        <begin position="274"/>
        <end position="283"/>
    </location>
</feature>
<sequence>MVRKIATQVHQRVSRLLRSGYAITEPAWLQPVLDHPPLTLPVKEPPSRTAYDLKADSKLKKLREPSTRPLPIYYLEDDIRRQFFVDHPFETFRPRTLVETDHIQDANPIAGLQWTRLSQRGRNPTSEDAIHFALNMYQYHHTALSDAYAQAVTQFRALRSEHHVATTFAVMEAEALGSTFGPTEAQSAHEYFKKSISTWERQAELDEGALAARKRWKAIIDKNHGQNQWSKGEEYVRLWQEGARPNYMPALTEPTMEVASPSTPPPAPAPAPMRRPAATAPPKAKGPPKTKPLGDYLGVRADQRKK</sequence>
<evidence type="ECO:0000313" key="9">
    <source>
        <dbReference type="EMBL" id="KJA25804.1"/>
    </source>
</evidence>